<evidence type="ECO:0000256" key="19">
    <source>
        <dbReference type="ARBA" id="ARBA00048240"/>
    </source>
</evidence>
<dbReference type="FunFam" id="3.40.50.300:FF:000140">
    <property type="entry name" value="Lipid A export ATP-binding/permease protein MsbA"/>
    <property type="match status" value="1"/>
</dbReference>
<dbReference type="PIRSF" id="PIRSF002773">
    <property type="entry name" value="ABC_prm/ATPase_B"/>
    <property type="match status" value="1"/>
</dbReference>
<feature type="domain" description="ABC transporter" evidence="23">
    <location>
        <begin position="471"/>
        <end position="705"/>
    </location>
</feature>
<dbReference type="GO" id="GO:0015421">
    <property type="term" value="F:ABC-type oligopeptide transporter activity"/>
    <property type="evidence" value="ECO:0007669"/>
    <property type="project" value="TreeGrafter"/>
</dbReference>
<dbReference type="PANTHER" id="PTHR43394">
    <property type="entry name" value="ATP-DEPENDENT PERMEASE MDL1, MITOCHONDRIAL"/>
    <property type="match status" value="1"/>
</dbReference>
<dbReference type="GO" id="GO:0015031">
    <property type="term" value="P:protein transport"/>
    <property type="evidence" value="ECO:0007669"/>
    <property type="project" value="UniProtKB-KW"/>
</dbReference>
<reference evidence="26" key="1">
    <citation type="submission" date="2018-12" db="EMBL/GenBank/DDBJ databases">
        <authorList>
            <person name="Yazar S."/>
        </authorList>
    </citation>
    <scope>NUCLEOTIDE SEQUENCE [LARGE SCALE GENOMIC DNA]</scope>
</reference>
<dbReference type="InterPro" id="IPR039421">
    <property type="entry name" value="Type_1_exporter"/>
</dbReference>
<feature type="transmembrane region" description="Helical" evidence="22">
    <location>
        <begin position="152"/>
        <end position="172"/>
    </location>
</feature>
<dbReference type="InterPro" id="IPR011527">
    <property type="entry name" value="ABC1_TM_dom"/>
</dbReference>
<dbReference type="NCBIfam" id="TIGR00958">
    <property type="entry name" value="3a01208"/>
    <property type="match status" value="1"/>
</dbReference>
<evidence type="ECO:0000256" key="11">
    <source>
        <dbReference type="ARBA" id="ARBA00022856"/>
    </source>
</evidence>
<dbReference type="InterPro" id="IPR003439">
    <property type="entry name" value="ABC_transporter-like_ATP-bd"/>
</dbReference>
<keyword evidence="26" id="KW-1185">Reference proteome</keyword>
<dbReference type="GO" id="GO:0019885">
    <property type="term" value="P:antigen processing and presentation of endogenous peptide antigen via MHC class I"/>
    <property type="evidence" value="ECO:0007669"/>
    <property type="project" value="InterPro"/>
</dbReference>
<keyword evidence="15 22" id="KW-1133">Transmembrane helix</keyword>
<evidence type="ECO:0000256" key="1">
    <source>
        <dbReference type="ARBA" id="ARBA00001946"/>
    </source>
</evidence>
<feature type="domain" description="ABC transmembrane type-1" evidence="24">
    <location>
        <begin position="156"/>
        <end position="438"/>
    </location>
</feature>
<dbReference type="GO" id="GO:0042825">
    <property type="term" value="C:TAP complex"/>
    <property type="evidence" value="ECO:0007669"/>
    <property type="project" value="InterPro"/>
</dbReference>
<evidence type="ECO:0000256" key="17">
    <source>
        <dbReference type="ARBA" id="ARBA00023136"/>
    </source>
</evidence>
<dbReference type="GeneTree" id="ENSGT00940000160499"/>
<comment type="subcellular location">
    <subcellularLocation>
        <location evidence="2">Endoplasmic reticulum membrane</location>
        <topology evidence="2">Multi-pass membrane protein</topology>
    </subcellularLocation>
</comment>
<reference evidence="25" key="3">
    <citation type="submission" date="2025-09" db="UniProtKB">
        <authorList>
            <consortium name="Ensembl"/>
        </authorList>
    </citation>
    <scope>IDENTIFICATION</scope>
</reference>
<dbReference type="PROSITE" id="PS00211">
    <property type="entry name" value="ABC_TRANSPORTER_1"/>
    <property type="match status" value="1"/>
</dbReference>
<evidence type="ECO:0000256" key="4">
    <source>
        <dbReference type="ARBA" id="ARBA00022448"/>
    </source>
</evidence>
<dbReference type="GeneID" id="114053393"/>
<feature type="transmembrane region" description="Helical" evidence="22">
    <location>
        <begin position="273"/>
        <end position="291"/>
    </location>
</feature>
<keyword evidence="7" id="KW-0547">Nucleotide-binding</keyword>
<dbReference type="Gene3D" id="1.20.1560.10">
    <property type="entry name" value="ABC transporter type 1, transmembrane domain"/>
    <property type="match status" value="1"/>
</dbReference>
<dbReference type="CDD" id="cd18590">
    <property type="entry name" value="ABC_6TM_TAP2"/>
    <property type="match status" value="1"/>
</dbReference>
<sequence length="709" mass="78080">MQLPALRPWAPLLLTDLILLWFLQGLLGTLFPPGLLALWLEGAFRVGVLWGLLSLLGELGKVGQLLPTLCLSTPLFLSLRALVPGALSAPPVLLASAPWAWLLLAYGAVGLGWAVWKVLSPSEAPPSAQEKEHVQENKAMMWRLLRLSWPDFPFLVAAFFFLAAAVIGEMFIPHYTGRVIDILGQDFDPDAFASAIFFMCLFSLGSSLSAGCRGGFFTFILSRINLRIRRMLFSSLLHQDLSFFQETKTGELNSRLSSDTNLMSRWLPLNANVFLRSLVKVIGLCGFMVNLSPRLTLLSMLEVPLAMAAERIYNVRRQAVLQQIQDAVAEAGQVVREAVGSLKTVRSFGAEEDEAQRYEKVLEHKRQLEWRRDWERAVYLLFRRGLQLGMQVLMLNCGLRQILAGELTRGGLVSFLLYQGNVGSYMQALVYICGDMVSNVGAAEKVFRYLDREPQMPPPGTLAPSFLQGLVEFQDVSFAYPTQPTKPVLKGVTFTLYPGKVTALVGPNGAGKSSVAALLQNLYQPTGGRLLLDGEPLTQYQHQYLHSQVSVVGQEPVLFSGSVRDNIAYGLENCGDDEVKAAAQAAHADGFIANMEHGLDTAVGEKGSQLSAGQKQCVAIARALVRNPRVLILDEATSALDMECEQELQKKMLQGGQTVLVIAHRLQTVQAADHILVLEQGKVVEQGTHTGLMAQRGLYHRLVQRQLED</sequence>
<dbReference type="InterPro" id="IPR027417">
    <property type="entry name" value="P-loop_NTPase"/>
</dbReference>
<dbReference type="GO" id="GO:0002250">
    <property type="term" value="P:adaptive immune response"/>
    <property type="evidence" value="ECO:0007669"/>
    <property type="project" value="UniProtKB-KW"/>
</dbReference>
<evidence type="ECO:0000256" key="7">
    <source>
        <dbReference type="ARBA" id="ARBA00022741"/>
    </source>
</evidence>
<dbReference type="GO" id="GO:0046872">
    <property type="term" value="F:metal ion binding"/>
    <property type="evidence" value="ECO:0007669"/>
    <property type="project" value="UniProtKB-KW"/>
</dbReference>
<evidence type="ECO:0000256" key="12">
    <source>
        <dbReference type="ARBA" id="ARBA00022859"/>
    </source>
</evidence>
<dbReference type="GO" id="GO:0046978">
    <property type="term" value="F:TAP1 binding"/>
    <property type="evidence" value="ECO:0007669"/>
    <property type="project" value="UniProtKB-ARBA"/>
</dbReference>
<dbReference type="GO" id="GO:0016887">
    <property type="term" value="F:ATP hydrolysis activity"/>
    <property type="evidence" value="ECO:0007669"/>
    <property type="project" value="InterPro"/>
</dbReference>
<dbReference type="RefSeq" id="XP_027732203.1">
    <property type="nucleotide sequence ID" value="XM_027876402.1"/>
</dbReference>
<keyword evidence="5 22" id="KW-0812">Transmembrane</keyword>
<gene>
    <name evidence="25" type="primary">TAP2</name>
</gene>
<dbReference type="Ensembl" id="ENSVURT00010021320.1">
    <property type="protein sequence ID" value="ENSVURP00010018756.1"/>
    <property type="gene ID" value="ENSVURG00010014277.1"/>
</dbReference>
<evidence type="ECO:0000256" key="21">
    <source>
        <dbReference type="ARBA" id="ARBA00084065"/>
    </source>
</evidence>
<keyword evidence="4" id="KW-0813">Transport</keyword>
<keyword evidence="11" id="KW-0571">Peptide transport</keyword>
<dbReference type="PRINTS" id="PR01897">
    <property type="entry name" value="TAP2PROTEIN"/>
</dbReference>
<dbReference type="STRING" id="29139.ENSVURP00010018756"/>
<keyword evidence="14" id="KW-1278">Translocase</keyword>
<dbReference type="RefSeq" id="XP_027732202.1">
    <property type="nucleotide sequence ID" value="XM_027876401.1"/>
</dbReference>
<evidence type="ECO:0000256" key="9">
    <source>
        <dbReference type="ARBA" id="ARBA00022840"/>
    </source>
</evidence>
<evidence type="ECO:0000256" key="15">
    <source>
        <dbReference type="ARBA" id="ARBA00022989"/>
    </source>
</evidence>
<dbReference type="Proteomes" id="UP000314987">
    <property type="component" value="Unassembled WGS sequence"/>
</dbReference>
<dbReference type="InterPro" id="IPR013305">
    <property type="entry name" value="ABC_Tap-like"/>
</dbReference>
<dbReference type="SUPFAM" id="SSF52540">
    <property type="entry name" value="P-loop containing nucleoside triphosphate hydrolases"/>
    <property type="match status" value="1"/>
</dbReference>
<dbReference type="SMART" id="SM00382">
    <property type="entry name" value="AAA"/>
    <property type="match status" value="1"/>
</dbReference>
<evidence type="ECO:0000256" key="5">
    <source>
        <dbReference type="ARBA" id="ARBA00022692"/>
    </source>
</evidence>
<reference evidence="25" key="2">
    <citation type="submission" date="2025-08" db="UniProtKB">
        <authorList>
            <consortium name="Ensembl"/>
        </authorList>
    </citation>
    <scope>IDENTIFICATION</scope>
</reference>
<protein>
    <recommendedName>
        <fullName evidence="20">Antigen peptide transporter 2</fullName>
        <ecNumber evidence="18">7.4.2.14</ecNumber>
    </recommendedName>
    <alternativeName>
        <fullName evidence="21">ATP-binding cassette sub-family B member 3</fullName>
    </alternativeName>
</protein>
<keyword evidence="10" id="KW-0460">Magnesium</keyword>
<name>A0A4X2L9J8_VOMUR</name>
<dbReference type="Pfam" id="PF00664">
    <property type="entry name" value="ABC_membrane"/>
    <property type="match status" value="1"/>
</dbReference>
<keyword evidence="9" id="KW-0067">ATP-binding</keyword>
<evidence type="ECO:0000259" key="23">
    <source>
        <dbReference type="PROSITE" id="PS50893"/>
    </source>
</evidence>
<evidence type="ECO:0000256" key="22">
    <source>
        <dbReference type="SAM" id="Phobius"/>
    </source>
</evidence>
<dbReference type="InterPro" id="IPR036640">
    <property type="entry name" value="ABC1_TM_sf"/>
</dbReference>
<evidence type="ECO:0000256" key="20">
    <source>
        <dbReference type="ARBA" id="ARBA00070706"/>
    </source>
</evidence>
<evidence type="ECO:0000256" key="16">
    <source>
        <dbReference type="ARBA" id="ARBA00023130"/>
    </source>
</evidence>
<feature type="transmembrane region" description="Helical" evidence="22">
    <location>
        <begin position="192"/>
        <end position="221"/>
    </location>
</feature>
<dbReference type="RefSeq" id="XP_027732201.1">
    <property type="nucleotide sequence ID" value="XM_027876400.1"/>
</dbReference>
<dbReference type="PROSITE" id="PS50893">
    <property type="entry name" value="ABC_TRANSPORTER_2"/>
    <property type="match status" value="1"/>
</dbReference>
<comment type="similarity">
    <text evidence="3">Belongs to the ABC transporter superfamily. ABCB family. MHC peptide exporter (TC 3.A.1.209) subfamily.</text>
</comment>
<evidence type="ECO:0000256" key="6">
    <source>
        <dbReference type="ARBA" id="ARBA00022723"/>
    </source>
</evidence>
<dbReference type="EC" id="7.4.2.14" evidence="18"/>
<keyword evidence="8" id="KW-0256">Endoplasmic reticulum</keyword>
<dbReference type="FunFam" id="1.20.1560.10:FF:000042">
    <property type="entry name" value="Antigen peptide transporter 2"/>
    <property type="match status" value="1"/>
</dbReference>
<evidence type="ECO:0000256" key="8">
    <source>
        <dbReference type="ARBA" id="ARBA00022824"/>
    </source>
</evidence>
<evidence type="ECO:0000256" key="10">
    <source>
        <dbReference type="ARBA" id="ARBA00022842"/>
    </source>
</evidence>
<evidence type="ECO:0000256" key="2">
    <source>
        <dbReference type="ARBA" id="ARBA00004477"/>
    </source>
</evidence>
<dbReference type="GO" id="GO:0005524">
    <property type="term" value="F:ATP binding"/>
    <property type="evidence" value="ECO:0007669"/>
    <property type="project" value="UniProtKB-KW"/>
</dbReference>
<evidence type="ECO:0000256" key="18">
    <source>
        <dbReference type="ARBA" id="ARBA00034522"/>
    </source>
</evidence>
<dbReference type="CTD" id="6891"/>
<dbReference type="OrthoDB" id="6500128at2759"/>
<dbReference type="OMA" id="ERQRMTI"/>
<feature type="transmembrane region" description="Helical" evidence="22">
    <location>
        <begin position="99"/>
        <end position="119"/>
    </location>
</feature>
<evidence type="ECO:0000259" key="24">
    <source>
        <dbReference type="PROSITE" id="PS50929"/>
    </source>
</evidence>
<keyword evidence="6" id="KW-0479">Metal-binding</keyword>
<dbReference type="SUPFAM" id="SSF90123">
    <property type="entry name" value="ABC transporter transmembrane region"/>
    <property type="match status" value="1"/>
</dbReference>
<evidence type="ECO:0000313" key="25">
    <source>
        <dbReference type="Ensembl" id="ENSVURP00010018756.1"/>
    </source>
</evidence>
<keyword evidence="13" id="KW-0653">Protein transport</keyword>
<dbReference type="AlphaFoldDB" id="A0A4X2L9J8"/>
<keyword evidence="16" id="KW-1064">Adaptive immunity</keyword>
<keyword evidence="17 22" id="KW-0472">Membrane</keyword>
<dbReference type="InterPro" id="IPR003593">
    <property type="entry name" value="AAA+_ATPase"/>
</dbReference>
<dbReference type="Gene3D" id="3.40.50.300">
    <property type="entry name" value="P-loop containing nucleotide triphosphate hydrolases"/>
    <property type="match status" value="1"/>
</dbReference>
<comment type="catalytic activity">
    <reaction evidence="19">
        <text>a peptide antigen(in) + ATP + H2O = a peptide antigen(out) + ADP + phosphate + H(+)</text>
        <dbReference type="Rhea" id="RHEA:65972"/>
        <dbReference type="Rhea" id="RHEA-COMP:16941"/>
        <dbReference type="ChEBI" id="CHEBI:15377"/>
        <dbReference type="ChEBI" id="CHEBI:15378"/>
        <dbReference type="ChEBI" id="CHEBI:30616"/>
        <dbReference type="ChEBI" id="CHEBI:43474"/>
        <dbReference type="ChEBI" id="CHEBI:166823"/>
        <dbReference type="ChEBI" id="CHEBI:456216"/>
        <dbReference type="EC" id="7.4.2.14"/>
    </reaction>
    <physiologicalReaction direction="left-to-right" evidence="19">
        <dbReference type="Rhea" id="RHEA:65973"/>
    </physiologicalReaction>
</comment>
<organism evidence="25 26">
    <name type="scientific">Vombatus ursinus</name>
    <name type="common">Common wombat</name>
    <dbReference type="NCBI Taxonomy" id="29139"/>
    <lineage>
        <taxon>Eukaryota</taxon>
        <taxon>Metazoa</taxon>
        <taxon>Chordata</taxon>
        <taxon>Craniata</taxon>
        <taxon>Vertebrata</taxon>
        <taxon>Euteleostomi</taxon>
        <taxon>Mammalia</taxon>
        <taxon>Metatheria</taxon>
        <taxon>Diprotodontia</taxon>
        <taxon>Vombatidae</taxon>
        <taxon>Vombatus</taxon>
    </lineage>
</organism>
<dbReference type="GO" id="GO:0015433">
    <property type="term" value="F:ABC-type peptide antigen transporter activity"/>
    <property type="evidence" value="ECO:0007669"/>
    <property type="project" value="UniProtKB-EC"/>
</dbReference>
<accession>A0A4X2L9J8</accession>
<evidence type="ECO:0000256" key="14">
    <source>
        <dbReference type="ARBA" id="ARBA00022967"/>
    </source>
</evidence>
<feature type="transmembrane region" description="Helical" evidence="22">
    <location>
        <begin position="12"/>
        <end position="31"/>
    </location>
</feature>
<proteinExistence type="inferred from homology"/>
<dbReference type="Pfam" id="PF00005">
    <property type="entry name" value="ABC_tran"/>
    <property type="match status" value="1"/>
</dbReference>
<dbReference type="PROSITE" id="PS50929">
    <property type="entry name" value="ABC_TM1F"/>
    <property type="match status" value="1"/>
</dbReference>
<dbReference type="PANTHER" id="PTHR43394:SF14">
    <property type="entry name" value="TRANSPORTER 2, ATP BINDING CASSETTE SUBFAMILY B"/>
    <property type="match status" value="1"/>
</dbReference>
<keyword evidence="12" id="KW-0391">Immunity</keyword>
<evidence type="ECO:0000313" key="26">
    <source>
        <dbReference type="Proteomes" id="UP000314987"/>
    </source>
</evidence>
<dbReference type="GO" id="GO:0042287">
    <property type="term" value="F:MHC protein binding"/>
    <property type="evidence" value="ECO:0007669"/>
    <property type="project" value="InterPro"/>
</dbReference>
<evidence type="ECO:0000256" key="3">
    <source>
        <dbReference type="ARBA" id="ARBA00006493"/>
    </source>
</evidence>
<comment type="cofactor">
    <cofactor evidence="1">
        <name>Mg(2+)</name>
        <dbReference type="ChEBI" id="CHEBI:18420"/>
    </cofactor>
</comment>
<evidence type="ECO:0000256" key="13">
    <source>
        <dbReference type="ARBA" id="ARBA00022927"/>
    </source>
</evidence>
<dbReference type="InterPro" id="IPR005293">
    <property type="entry name" value="Tap2/ABCB3"/>
</dbReference>
<dbReference type="InterPro" id="IPR017871">
    <property type="entry name" value="ABC_transporter-like_CS"/>
</dbReference>